<accession>A0A1U7P4G3</accession>
<dbReference type="EMBL" id="MSTI01000010">
    <property type="protein sequence ID" value="OLV20046.1"/>
    <property type="molecule type" value="Genomic_DNA"/>
</dbReference>
<organism evidence="1 2">
    <name type="scientific">Deinococcus marmoris</name>
    <dbReference type="NCBI Taxonomy" id="249408"/>
    <lineage>
        <taxon>Bacteria</taxon>
        <taxon>Thermotogati</taxon>
        <taxon>Deinococcota</taxon>
        <taxon>Deinococci</taxon>
        <taxon>Deinococcales</taxon>
        <taxon>Deinococcaceae</taxon>
        <taxon>Deinococcus</taxon>
    </lineage>
</organism>
<dbReference type="Proteomes" id="UP000186607">
    <property type="component" value="Unassembled WGS sequence"/>
</dbReference>
<sequence>MPGHPGNDVDRHSQICHHRDVRVPQTMDGDGPDARLVAQLVKQLPHRVRIGRHAVRARNHVVIDVSPQLAIALTPRSFPGLALFQGTQHGHCFGKKMDGADARLVFRGLSKRAAVNGHGGLHDPQRSTLEINPRPPQTARFTAAHAGQRHQAKRWAVPVFARCRDELLRFLLGPGLGPVECFQIPLRLLQCLFQITGSSGKLFESRVDLNQFARHGTGEQAAQDGENLVVRSWAEFLLCDDFTELTNGFCVDLGEQVAAKCRQNVPSQHVSVACQRLGFESVLVFLFQKPRLGIVLQRRRLPLHRLLLAHLVFRLLSAEGFVMKFFARVVDEVRVPTLFKPLVGQGKRSFRVLAAVEQTLVVDRLAIRQPPQDPAPAKLARSHPDSIGLALQLEHRALPLAFFRLFILRLFFVFHVVPPTTHTGKAVCEIWNGSERYSLSGAFCVLHCTGDSFSRQTRPWQATQRRH</sequence>
<dbReference type="AlphaFoldDB" id="A0A1U7P4G3"/>
<protein>
    <submittedName>
        <fullName evidence="1">Uncharacterized protein</fullName>
    </submittedName>
</protein>
<name>A0A1U7P4G3_9DEIO</name>
<gene>
    <name evidence="1" type="ORF">BOO71_0000928</name>
</gene>
<reference evidence="1 2" key="1">
    <citation type="submission" date="2017-01" db="EMBL/GenBank/DDBJ databases">
        <title>Genome Analysis of Deinococcus marmoris KOPRI26562.</title>
        <authorList>
            <person name="Kim J.H."/>
            <person name="Oh H.-M."/>
        </authorList>
    </citation>
    <scope>NUCLEOTIDE SEQUENCE [LARGE SCALE GENOMIC DNA]</scope>
    <source>
        <strain evidence="1 2">KOPRI26562</strain>
    </source>
</reference>
<evidence type="ECO:0000313" key="2">
    <source>
        <dbReference type="Proteomes" id="UP000186607"/>
    </source>
</evidence>
<comment type="caution">
    <text evidence="1">The sequence shown here is derived from an EMBL/GenBank/DDBJ whole genome shotgun (WGS) entry which is preliminary data.</text>
</comment>
<dbReference type="STRING" id="249408.BOO71_0000928"/>
<keyword evidence="2" id="KW-1185">Reference proteome</keyword>
<evidence type="ECO:0000313" key="1">
    <source>
        <dbReference type="EMBL" id="OLV20046.1"/>
    </source>
</evidence>
<proteinExistence type="predicted"/>